<accession>A0AAU9JYC7</accession>
<keyword evidence="1" id="KW-0812">Transmembrane</keyword>
<feature type="transmembrane region" description="Helical" evidence="1">
    <location>
        <begin position="27"/>
        <end position="44"/>
    </location>
</feature>
<evidence type="ECO:0000256" key="1">
    <source>
        <dbReference type="SAM" id="Phobius"/>
    </source>
</evidence>
<sequence length="81" mass="9546">MRQHKFCIKNLSGIKIDFWEVLTRAKATLYVCLVLLEVLLLGITGQSMKGAMIKVKNYRKSILKFLYQENNDEMLYMEWAN</sequence>
<evidence type="ECO:0000313" key="3">
    <source>
        <dbReference type="Proteomes" id="UP001162131"/>
    </source>
</evidence>
<keyword evidence="1" id="KW-0472">Membrane</keyword>
<keyword evidence="3" id="KW-1185">Reference proteome</keyword>
<reference evidence="2" key="1">
    <citation type="submission" date="2021-09" db="EMBL/GenBank/DDBJ databases">
        <authorList>
            <consortium name="AG Swart"/>
            <person name="Singh M."/>
            <person name="Singh A."/>
            <person name="Seah K."/>
            <person name="Emmerich C."/>
        </authorList>
    </citation>
    <scope>NUCLEOTIDE SEQUENCE</scope>
    <source>
        <strain evidence="2">ATCC30299</strain>
    </source>
</reference>
<proteinExistence type="predicted"/>
<gene>
    <name evidence="2" type="ORF">BSTOLATCC_MIC51232</name>
</gene>
<dbReference type="EMBL" id="CAJZBQ010000051">
    <property type="protein sequence ID" value="CAG9330651.1"/>
    <property type="molecule type" value="Genomic_DNA"/>
</dbReference>
<dbReference type="Proteomes" id="UP001162131">
    <property type="component" value="Unassembled WGS sequence"/>
</dbReference>
<name>A0AAU9JYC7_9CILI</name>
<dbReference type="AlphaFoldDB" id="A0AAU9JYC7"/>
<organism evidence="2 3">
    <name type="scientific">Blepharisma stoltei</name>
    <dbReference type="NCBI Taxonomy" id="1481888"/>
    <lineage>
        <taxon>Eukaryota</taxon>
        <taxon>Sar</taxon>
        <taxon>Alveolata</taxon>
        <taxon>Ciliophora</taxon>
        <taxon>Postciliodesmatophora</taxon>
        <taxon>Heterotrichea</taxon>
        <taxon>Heterotrichida</taxon>
        <taxon>Blepharismidae</taxon>
        <taxon>Blepharisma</taxon>
    </lineage>
</organism>
<evidence type="ECO:0000313" key="2">
    <source>
        <dbReference type="EMBL" id="CAG9330651.1"/>
    </source>
</evidence>
<protein>
    <submittedName>
        <fullName evidence="2">Uncharacterized protein</fullName>
    </submittedName>
</protein>
<comment type="caution">
    <text evidence="2">The sequence shown here is derived from an EMBL/GenBank/DDBJ whole genome shotgun (WGS) entry which is preliminary data.</text>
</comment>
<keyword evidence="1" id="KW-1133">Transmembrane helix</keyword>